<accession>A0A2P2Q4G5</accession>
<reference evidence="1" key="1">
    <citation type="submission" date="2018-02" db="EMBL/GenBank/DDBJ databases">
        <title>Rhizophora mucronata_Transcriptome.</title>
        <authorList>
            <person name="Meera S.P."/>
            <person name="Sreeshan A."/>
            <person name="Augustine A."/>
        </authorList>
    </citation>
    <scope>NUCLEOTIDE SEQUENCE</scope>
    <source>
        <tissue evidence="1">Leaf</tissue>
    </source>
</reference>
<organism evidence="1">
    <name type="scientific">Rhizophora mucronata</name>
    <name type="common">Asiatic mangrove</name>
    <dbReference type="NCBI Taxonomy" id="61149"/>
    <lineage>
        <taxon>Eukaryota</taxon>
        <taxon>Viridiplantae</taxon>
        <taxon>Streptophyta</taxon>
        <taxon>Embryophyta</taxon>
        <taxon>Tracheophyta</taxon>
        <taxon>Spermatophyta</taxon>
        <taxon>Magnoliopsida</taxon>
        <taxon>eudicotyledons</taxon>
        <taxon>Gunneridae</taxon>
        <taxon>Pentapetalae</taxon>
        <taxon>rosids</taxon>
        <taxon>fabids</taxon>
        <taxon>Malpighiales</taxon>
        <taxon>Rhizophoraceae</taxon>
        <taxon>Rhizophora</taxon>
    </lineage>
</organism>
<sequence>MLWLGKVTPSLLHVYVVLMFSGHFSVQLRCRTTYRLWPATGNGVRRTSGRHGLEIFWPANIIDPWTPDIYCVQPVVNESHSDARGRNGLFERMATKIRDYLDLDG</sequence>
<evidence type="ECO:0000313" key="1">
    <source>
        <dbReference type="EMBL" id="MBX61871.1"/>
    </source>
</evidence>
<dbReference type="AlphaFoldDB" id="A0A2P2Q4G5"/>
<protein>
    <submittedName>
        <fullName evidence="1">Uncharacterized protein</fullName>
    </submittedName>
</protein>
<dbReference type="EMBL" id="GGEC01081387">
    <property type="protein sequence ID" value="MBX61871.1"/>
    <property type="molecule type" value="Transcribed_RNA"/>
</dbReference>
<name>A0A2P2Q4G5_RHIMU</name>
<proteinExistence type="predicted"/>